<accession>A0AAE2ZZD9</accession>
<reference evidence="1" key="1">
    <citation type="submission" date="2021-08" db="EMBL/GenBank/DDBJ databases">
        <title>Whole-genome sequencing of local methicillin-resistant S. aureus strain Lr2.</title>
        <authorList>
            <person name="Ali A."/>
            <person name="Ullah N."/>
        </authorList>
    </citation>
    <scope>NUCLEOTIDE SEQUENCE</scope>
    <source>
        <strain evidence="1">Lr2</strain>
    </source>
</reference>
<feature type="non-terminal residue" evidence="1">
    <location>
        <position position="1"/>
    </location>
</feature>
<evidence type="ECO:0000313" key="2">
    <source>
        <dbReference type="Proteomes" id="UP000309390"/>
    </source>
</evidence>
<organism evidence="1 2">
    <name type="scientific">Staphylococcus aureus</name>
    <dbReference type="NCBI Taxonomy" id="1280"/>
    <lineage>
        <taxon>Bacteria</taxon>
        <taxon>Bacillati</taxon>
        <taxon>Bacillota</taxon>
        <taxon>Bacilli</taxon>
        <taxon>Bacillales</taxon>
        <taxon>Staphylococcaceae</taxon>
        <taxon>Staphylococcus</taxon>
    </lineage>
</organism>
<dbReference type="Proteomes" id="UP000309390">
    <property type="component" value="Unassembled WGS sequence"/>
</dbReference>
<dbReference type="AlphaFoldDB" id="A0AAE2ZZD9"/>
<evidence type="ECO:0000313" key="1">
    <source>
        <dbReference type="EMBL" id="MBX8595677.1"/>
    </source>
</evidence>
<gene>
    <name evidence="1" type="primary">cstR</name>
    <name evidence="1" type="ORF">E1948_14165</name>
</gene>
<proteinExistence type="predicted"/>
<protein>
    <submittedName>
        <fullName evidence="1">Persulfide-sensing transcriptional repressor CstR</fullName>
    </submittedName>
</protein>
<sequence length="28" mass="3033">ECVKAAADDEESSQELINEAVNLLVKSK</sequence>
<name>A0AAE2ZZD9_STAAU</name>
<dbReference type="EMBL" id="JAIGOF010000050">
    <property type="protein sequence ID" value="MBX8595677.1"/>
    <property type="molecule type" value="Genomic_DNA"/>
</dbReference>
<comment type="caution">
    <text evidence="1">The sequence shown here is derived from an EMBL/GenBank/DDBJ whole genome shotgun (WGS) entry which is preliminary data.</text>
</comment>